<dbReference type="Gene3D" id="3.80.10.10">
    <property type="entry name" value="Ribonuclease Inhibitor"/>
    <property type="match status" value="1"/>
</dbReference>
<dbReference type="STRING" id="497964.CfE428DRAFT_1740"/>
<dbReference type="PROSITE" id="PS00108">
    <property type="entry name" value="PROTEIN_KINASE_ST"/>
    <property type="match status" value="1"/>
</dbReference>
<reference evidence="7 8" key="1">
    <citation type="journal article" date="2011" name="J. Bacteriol.">
        <title>Genome sequence of Chthoniobacter flavus Ellin428, an aerobic heterotrophic soil bacterium.</title>
        <authorList>
            <person name="Kant R."/>
            <person name="van Passel M.W."/>
            <person name="Palva A."/>
            <person name="Lucas S."/>
            <person name="Lapidus A."/>
            <person name="Glavina Del Rio T."/>
            <person name="Dalin E."/>
            <person name="Tice H."/>
            <person name="Bruce D."/>
            <person name="Goodwin L."/>
            <person name="Pitluck S."/>
            <person name="Larimer F.W."/>
            <person name="Land M.L."/>
            <person name="Hauser L."/>
            <person name="Sangwan P."/>
            <person name="de Vos W.M."/>
            <person name="Janssen P.H."/>
            <person name="Smidt H."/>
        </authorList>
    </citation>
    <scope>NUCLEOTIDE SEQUENCE [LARGE SCALE GENOMIC DNA]</scope>
    <source>
        <strain evidence="7 8">Ellin428</strain>
    </source>
</reference>
<accession>B4CYK2</accession>
<organism evidence="7 8">
    <name type="scientific">Chthoniobacter flavus Ellin428</name>
    <dbReference type="NCBI Taxonomy" id="497964"/>
    <lineage>
        <taxon>Bacteria</taxon>
        <taxon>Pseudomonadati</taxon>
        <taxon>Verrucomicrobiota</taxon>
        <taxon>Spartobacteria</taxon>
        <taxon>Chthoniobacterales</taxon>
        <taxon>Chthoniobacteraceae</taxon>
        <taxon>Chthoniobacter</taxon>
    </lineage>
</organism>
<dbReference type="SMART" id="SM00028">
    <property type="entry name" value="TPR"/>
    <property type="match status" value="2"/>
</dbReference>
<dbReference type="SMART" id="SM00220">
    <property type="entry name" value="S_TKc"/>
    <property type="match status" value="1"/>
</dbReference>
<dbReference type="Proteomes" id="UP000005824">
    <property type="component" value="Unassembled WGS sequence"/>
</dbReference>
<keyword evidence="8" id="KW-1185">Reference proteome</keyword>
<dbReference type="CDD" id="cd14014">
    <property type="entry name" value="STKc_PknB_like"/>
    <property type="match status" value="1"/>
</dbReference>
<evidence type="ECO:0000256" key="1">
    <source>
        <dbReference type="ARBA" id="ARBA00022679"/>
    </source>
</evidence>
<dbReference type="InterPro" id="IPR000253">
    <property type="entry name" value="FHA_dom"/>
</dbReference>
<dbReference type="RefSeq" id="WP_006979066.1">
    <property type="nucleotide sequence ID" value="NZ_ABVL01000004.1"/>
</dbReference>
<dbReference type="Pfam" id="PF00069">
    <property type="entry name" value="Pkinase"/>
    <property type="match status" value="1"/>
</dbReference>
<keyword evidence="3 7" id="KW-0418">Kinase</keyword>
<dbReference type="Pfam" id="PF00498">
    <property type="entry name" value="FHA"/>
    <property type="match status" value="1"/>
</dbReference>
<evidence type="ECO:0000313" key="8">
    <source>
        <dbReference type="Proteomes" id="UP000005824"/>
    </source>
</evidence>
<dbReference type="InterPro" id="IPR008984">
    <property type="entry name" value="SMAD_FHA_dom_sf"/>
</dbReference>
<dbReference type="GO" id="GO:0005524">
    <property type="term" value="F:ATP binding"/>
    <property type="evidence" value="ECO:0007669"/>
    <property type="project" value="UniProtKB-KW"/>
</dbReference>
<dbReference type="Gene3D" id="1.25.40.10">
    <property type="entry name" value="Tetratricopeptide repeat domain"/>
    <property type="match status" value="1"/>
</dbReference>
<evidence type="ECO:0000256" key="4">
    <source>
        <dbReference type="ARBA" id="ARBA00022840"/>
    </source>
</evidence>
<keyword evidence="4" id="KW-0067">ATP-binding</keyword>
<feature type="domain" description="FHA" evidence="5">
    <location>
        <begin position="27"/>
        <end position="76"/>
    </location>
</feature>
<dbReference type="PANTHER" id="PTHR43289">
    <property type="entry name" value="MITOGEN-ACTIVATED PROTEIN KINASE KINASE KINASE 20-RELATED"/>
    <property type="match status" value="1"/>
</dbReference>
<dbReference type="InterPro" id="IPR011990">
    <property type="entry name" value="TPR-like_helical_dom_sf"/>
</dbReference>
<dbReference type="InterPro" id="IPR000719">
    <property type="entry name" value="Prot_kinase_dom"/>
</dbReference>
<proteinExistence type="predicted"/>
<dbReference type="SMART" id="SM00240">
    <property type="entry name" value="FHA"/>
    <property type="match status" value="1"/>
</dbReference>
<gene>
    <name evidence="7" type="ORF">CfE428DRAFT_1740</name>
</gene>
<keyword evidence="2" id="KW-0547">Nucleotide-binding</keyword>
<feature type="domain" description="Protein kinase" evidence="6">
    <location>
        <begin position="131"/>
        <end position="428"/>
    </location>
</feature>
<dbReference type="PANTHER" id="PTHR43289:SF6">
    <property type="entry name" value="SERINE_THREONINE-PROTEIN KINASE NEKL-3"/>
    <property type="match status" value="1"/>
</dbReference>
<dbReference type="SUPFAM" id="SSF56112">
    <property type="entry name" value="Protein kinase-like (PK-like)"/>
    <property type="match status" value="1"/>
</dbReference>
<protein>
    <submittedName>
        <fullName evidence="7">Serine/threonine protein kinase with TPR repeats</fullName>
    </submittedName>
</protein>
<dbReference type="Gene3D" id="1.10.510.10">
    <property type="entry name" value="Transferase(Phosphotransferase) domain 1"/>
    <property type="match status" value="1"/>
</dbReference>
<dbReference type="SUPFAM" id="SSF49879">
    <property type="entry name" value="SMAD/FHA domain"/>
    <property type="match status" value="1"/>
</dbReference>
<dbReference type="InterPro" id="IPR032675">
    <property type="entry name" value="LRR_dom_sf"/>
</dbReference>
<comment type="caution">
    <text evidence="7">The sequence shown here is derived from an EMBL/GenBank/DDBJ whole genome shotgun (WGS) entry which is preliminary data.</text>
</comment>
<sequence length="925" mass="101118">MEIPETEIIVTTNGAELVRKTVRPGDYIIGRESECDVRVEAELVSRRHAQLTVNYDHVLIEDLGSSNGTFVNGQPVTEATRLWPNQKIQVGAATVELRRIKTVPQPDVSLAPSTETVRRVLPAEFLHEKKYDIGGVVAQGGMGAILNAKEATTERTVAMKVMMHAPSPEDMVRFISEAKLTAQLEHPNVVPVHELSVDENENVFYTMKFVRGITLRKVLELLAEGAAPTVRKYPLATLLTVFQKVCDAIAFAHSKHVLHRDLKPENIMIGDYGEVLVMDWGLAKVLGQSEANPSATPVDGMVRGVNDPAASATMAGTVMGTPQYMSPEQARGEVEKLDAHTDIYGLGAILYHILALRAPIVGGHAWEVVDRVAAGQIDPLPVSRKFPHLPGGSVPDSLAAVVRQAMALDPAARYASVPELQKDIEAYQGGFATRAENAGAWKQIRLLLRRNKTAAIGVAAVLVVGATFGTKAIVEGHRAERALAELHKTLPTLLAQAEASIALQKFDEALDRLDLATTISPRDPDLLRRRANLLQAMLRFADAATAYQRLLAVQPDSAAQSNLDLCRRFLAKGNPAQLSPEDLSPLYDALMAEKRVAEAAPLGMRIGKMNAEDDALVNERVTSWKSLRGWSDRKRVYRSHDGYLLVDLVNLPISDLTPLSGLAIHHLLLQRTKVTDLSPLHGMPLRRLDIGSTAVKELEPLRGMPLTYLGIGDTKVEKLDVIPTLPLTGLDIYHLPIRDLSFLRGMKLEILKIPNTNVDSLEPLRGMPLRDFDAGSTKVTDLTPLTGMPLQFITLNNDEVRSIEPLRAAPLTYVALSGTRIADFSLLAGKQLTLFSAAENPHLSSIEFLRGTPLVTVSVYDCPNLKDVSVLAELPTLKKAVVPRDARGIELLRKLPRLDILGYSAATLDQPATQFWKAFDAAKTK</sequence>
<dbReference type="InterPro" id="IPR011009">
    <property type="entry name" value="Kinase-like_dom_sf"/>
</dbReference>
<dbReference type="InParanoid" id="B4CYK2"/>
<dbReference type="SUPFAM" id="SSF52058">
    <property type="entry name" value="L domain-like"/>
    <property type="match status" value="1"/>
</dbReference>
<keyword evidence="7" id="KW-0723">Serine/threonine-protein kinase</keyword>
<dbReference type="Gene3D" id="2.60.200.20">
    <property type="match status" value="1"/>
</dbReference>
<evidence type="ECO:0000259" key="6">
    <source>
        <dbReference type="PROSITE" id="PS50011"/>
    </source>
</evidence>
<evidence type="ECO:0000259" key="5">
    <source>
        <dbReference type="PROSITE" id="PS50006"/>
    </source>
</evidence>
<evidence type="ECO:0000313" key="7">
    <source>
        <dbReference type="EMBL" id="EDY20543.1"/>
    </source>
</evidence>
<dbReference type="PROSITE" id="PS50011">
    <property type="entry name" value="PROTEIN_KINASE_DOM"/>
    <property type="match status" value="1"/>
</dbReference>
<name>B4CYK2_9BACT</name>
<dbReference type="AlphaFoldDB" id="B4CYK2"/>
<keyword evidence="1" id="KW-0808">Transferase</keyword>
<dbReference type="eggNOG" id="COG0515">
    <property type="taxonomic scope" value="Bacteria"/>
</dbReference>
<dbReference type="Gene3D" id="3.30.200.20">
    <property type="entry name" value="Phosphorylase Kinase, domain 1"/>
    <property type="match status" value="1"/>
</dbReference>
<dbReference type="InterPro" id="IPR019734">
    <property type="entry name" value="TPR_rpt"/>
</dbReference>
<evidence type="ECO:0000256" key="3">
    <source>
        <dbReference type="ARBA" id="ARBA00022777"/>
    </source>
</evidence>
<dbReference type="CDD" id="cd00060">
    <property type="entry name" value="FHA"/>
    <property type="match status" value="1"/>
</dbReference>
<dbReference type="InterPro" id="IPR008271">
    <property type="entry name" value="Ser/Thr_kinase_AS"/>
</dbReference>
<dbReference type="PROSITE" id="PS50006">
    <property type="entry name" value="FHA_DOMAIN"/>
    <property type="match status" value="1"/>
</dbReference>
<evidence type="ECO:0000256" key="2">
    <source>
        <dbReference type="ARBA" id="ARBA00022741"/>
    </source>
</evidence>
<dbReference type="EMBL" id="ABVL01000004">
    <property type="protein sequence ID" value="EDY20543.1"/>
    <property type="molecule type" value="Genomic_DNA"/>
</dbReference>
<dbReference type="GO" id="GO:0004674">
    <property type="term" value="F:protein serine/threonine kinase activity"/>
    <property type="evidence" value="ECO:0007669"/>
    <property type="project" value="UniProtKB-KW"/>
</dbReference>
<dbReference type="SUPFAM" id="SSF48452">
    <property type="entry name" value="TPR-like"/>
    <property type="match status" value="1"/>
</dbReference>